<name>A0A177B6K9_9BILA</name>
<dbReference type="GO" id="GO:0005654">
    <property type="term" value="C:nucleoplasm"/>
    <property type="evidence" value="ECO:0007669"/>
    <property type="project" value="TreeGrafter"/>
</dbReference>
<dbReference type="GO" id="GO:0032299">
    <property type="term" value="C:ribonuclease H2 complex"/>
    <property type="evidence" value="ECO:0007669"/>
    <property type="project" value="InterPro"/>
</dbReference>
<dbReference type="PANTHER" id="PTHR13383">
    <property type="entry name" value="RIBONUCLEASE H2 SUBUNIT B"/>
    <property type="match status" value="1"/>
</dbReference>
<evidence type="ECO:0000256" key="1">
    <source>
        <dbReference type="ARBA" id="ARBA00009823"/>
    </source>
</evidence>
<dbReference type="GO" id="GO:0006401">
    <property type="term" value="P:RNA catabolic process"/>
    <property type="evidence" value="ECO:0007669"/>
    <property type="project" value="TreeGrafter"/>
</dbReference>
<evidence type="ECO:0000259" key="3">
    <source>
        <dbReference type="Pfam" id="PF09468"/>
    </source>
</evidence>
<feature type="domain" description="Ribonuclease H2 subunit B wHTH" evidence="3">
    <location>
        <begin position="77"/>
        <end position="168"/>
    </location>
</feature>
<keyword evidence="5" id="KW-1185">Reference proteome</keyword>
<reference evidence="4 5" key="1">
    <citation type="submission" date="2016-04" db="EMBL/GenBank/DDBJ databases">
        <title>The genome of Intoshia linei affirms orthonectids as highly simplified spiralians.</title>
        <authorList>
            <person name="Mikhailov K.V."/>
            <person name="Slusarev G.S."/>
            <person name="Nikitin M.A."/>
            <person name="Logacheva M.D."/>
            <person name="Penin A."/>
            <person name="Aleoshin V."/>
            <person name="Panchin Y.V."/>
        </authorList>
    </citation>
    <scope>NUCLEOTIDE SEQUENCE [LARGE SCALE GENOMIC DNA]</scope>
    <source>
        <strain evidence="4">Intl2013</strain>
        <tissue evidence="4">Whole animal</tissue>
    </source>
</reference>
<accession>A0A177B6K9</accession>
<comment type="subunit">
    <text evidence="2">The RNase H2 complex is a heterotrimer composed of the catalytic subunit RNASEH2A and the non-catalytic subunits RNASEH2B and RNASEH2C.</text>
</comment>
<dbReference type="AlphaFoldDB" id="A0A177B6K9"/>
<gene>
    <name evidence="4" type="ORF">A3Q56_02327</name>
</gene>
<comment type="similarity">
    <text evidence="1">Belongs to the RNase H2 subunit B family.</text>
</comment>
<evidence type="ECO:0000256" key="2">
    <source>
        <dbReference type="ARBA" id="ARBA00011277"/>
    </source>
</evidence>
<dbReference type="Gene3D" id="1.10.20.120">
    <property type="match status" value="1"/>
</dbReference>
<dbReference type="PANTHER" id="PTHR13383:SF11">
    <property type="entry name" value="RIBONUCLEASE H2 SUBUNIT B"/>
    <property type="match status" value="1"/>
</dbReference>
<organism evidence="4 5">
    <name type="scientific">Intoshia linei</name>
    <dbReference type="NCBI Taxonomy" id="1819745"/>
    <lineage>
        <taxon>Eukaryota</taxon>
        <taxon>Metazoa</taxon>
        <taxon>Spiralia</taxon>
        <taxon>Lophotrochozoa</taxon>
        <taxon>Mesozoa</taxon>
        <taxon>Orthonectida</taxon>
        <taxon>Rhopaluridae</taxon>
        <taxon>Intoshia</taxon>
    </lineage>
</organism>
<dbReference type="Proteomes" id="UP000078046">
    <property type="component" value="Unassembled WGS sequence"/>
</dbReference>
<dbReference type="OrthoDB" id="29098at2759"/>
<sequence>MNSKKLLILKDETLSDCNLKKVEIPHFNRGFATNIYVSENNVYEVNVYSNPCSSAFIGNYLNSDGSIQYLSKIDPIFFIIQIFCQNEVNLIKDSDSFSEFYRTINDIVDSSNYTNDLKNCLKYVCIDSMNKLCQVKDQGNVNYFKYITEKTLDFLIKKIEKIQNYFIVKGHNIDASKLYAFEIVTEYVPQKVENNIDTTPKVSLIEEMRIPMSNTTPKSKTKKRKSVLVAKDTPSIKLFYGKKLKQ</sequence>
<evidence type="ECO:0000313" key="5">
    <source>
        <dbReference type="Proteomes" id="UP000078046"/>
    </source>
</evidence>
<dbReference type="Pfam" id="PF09468">
    <property type="entry name" value="RNase_H2-Ydr279"/>
    <property type="match status" value="1"/>
</dbReference>
<proteinExistence type="inferred from homology"/>
<dbReference type="InterPro" id="IPR040456">
    <property type="entry name" value="RNase_H2_suB"/>
</dbReference>
<dbReference type="EMBL" id="LWCA01000215">
    <property type="protein sequence ID" value="OAF69885.1"/>
    <property type="molecule type" value="Genomic_DNA"/>
</dbReference>
<protein>
    <recommendedName>
        <fullName evidence="3">Ribonuclease H2 subunit B wHTH domain-containing protein</fullName>
    </recommendedName>
</protein>
<comment type="caution">
    <text evidence="4">The sequence shown here is derived from an EMBL/GenBank/DDBJ whole genome shotgun (WGS) entry which is preliminary data.</text>
</comment>
<dbReference type="InterPro" id="IPR019024">
    <property type="entry name" value="RNase_H2_suB_wHTH"/>
</dbReference>
<evidence type="ECO:0000313" key="4">
    <source>
        <dbReference type="EMBL" id="OAF69885.1"/>
    </source>
</evidence>